<protein>
    <submittedName>
        <fullName evidence="1">Uncharacterized protein</fullName>
    </submittedName>
</protein>
<dbReference type="Proteomes" id="UP000037035">
    <property type="component" value="Unassembled WGS sequence"/>
</dbReference>
<evidence type="ECO:0000313" key="1">
    <source>
        <dbReference type="EMBL" id="KNZ48941.1"/>
    </source>
</evidence>
<name>A0A0L6UK80_9BASI</name>
<gene>
    <name evidence="1" type="ORF">VP01_530g2</name>
</gene>
<sequence length="523" mass="58794">MGDKFEVASDSGEGWVMSDEGDCLIEMSLWDRTRSSGYIRVLSAFVTATLFYTSTLRGELLLSARGLNAFTFAANAAVFRSSCVECHIRKLGQCPETRMCFPDRSYFRQITLTLSPLDYYSARTQPGGVIPAYCILLHCIRNRGPRYRHAGAKLFSLDITIQWSLLKLIAHSLPVSFECHVGHSPKACFIRVVWSSGRTQQGDSGRGSASRMEDISCPGASEGTFNSKRKKGKECYHRLFLFHVSIIDVKCGPFWRPAPRVTRTIDMKADRPISYHGKRVQDLCLETETAQEMLARFSSRHSVGKGDTPSEKDMALCCSSRQGTFTAHLQPWRRQPKRAHPRRHFFFFPFRPRFGCPSYGALWDEAGCAQWITGTGSFSQCKWVPSTRGGLKIIQLCKYDQTLKVWKRLLLAHLHTAGQHILQEPMKCPPTELRIEAGMEESAEAGFPLHGLDPPVIAGYSRFGVCTLHNTLQTPHREKRINKPRVWAQIQAPLGTVPWSLELCPRGLISQPRKAASVPGLLK</sequence>
<keyword evidence="2" id="KW-1185">Reference proteome</keyword>
<dbReference type="AlphaFoldDB" id="A0A0L6UK80"/>
<evidence type="ECO:0000313" key="2">
    <source>
        <dbReference type="Proteomes" id="UP000037035"/>
    </source>
</evidence>
<comment type="caution">
    <text evidence="1">The sequence shown here is derived from an EMBL/GenBank/DDBJ whole genome shotgun (WGS) entry which is preliminary data.</text>
</comment>
<organism evidence="1 2">
    <name type="scientific">Puccinia sorghi</name>
    <dbReference type="NCBI Taxonomy" id="27349"/>
    <lineage>
        <taxon>Eukaryota</taxon>
        <taxon>Fungi</taxon>
        <taxon>Dikarya</taxon>
        <taxon>Basidiomycota</taxon>
        <taxon>Pucciniomycotina</taxon>
        <taxon>Pucciniomycetes</taxon>
        <taxon>Pucciniales</taxon>
        <taxon>Pucciniaceae</taxon>
        <taxon>Puccinia</taxon>
    </lineage>
</organism>
<dbReference type="EMBL" id="LAVV01010509">
    <property type="protein sequence ID" value="KNZ48941.1"/>
    <property type="molecule type" value="Genomic_DNA"/>
</dbReference>
<proteinExistence type="predicted"/>
<accession>A0A0L6UK80</accession>
<reference evidence="1 2" key="1">
    <citation type="submission" date="2015-08" db="EMBL/GenBank/DDBJ databases">
        <title>Next Generation Sequencing and Analysis of the Genome of Puccinia sorghi L Schw, the Causal Agent of Maize Common Rust.</title>
        <authorList>
            <person name="Rochi L."/>
            <person name="Burguener G."/>
            <person name="Darino M."/>
            <person name="Turjanski A."/>
            <person name="Kreff E."/>
            <person name="Dieguez M.J."/>
            <person name="Sacco F."/>
        </authorList>
    </citation>
    <scope>NUCLEOTIDE SEQUENCE [LARGE SCALE GENOMIC DNA]</scope>
    <source>
        <strain evidence="1 2">RO10H11247</strain>
    </source>
</reference>
<dbReference type="VEuPathDB" id="FungiDB:VP01_530g2"/>